<evidence type="ECO:0000313" key="1">
    <source>
        <dbReference type="EMBL" id="CAD7247217.1"/>
    </source>
</evidence>
<accession>A0A7R8XCU4</accession>
<organism evidence="1">
    <name type="scientific">Darwinula stevensoni</name>
    <dbReference type="NCBI Taxonomy" id="69355"/>
    <lineage>
        <taxon>Eukaryota</taxon>
        <taxon>Metazoa</taxon>
        <taxon>Ecdysozoa</taxon>
        <taxon>Arthropoda</taxon>
        <taxon>Crustacea</taxon>
        <taxon>Oligostraca</taxon>
        <taxon>Ostracoda</taxon>
        <taxon>Podocopa</taxon>
        <taxon>Podocopida</taxon>
        <taxon>Darwinulocopina</taxon>
        <taxon>Darwinuloidea</taxon>
        <taxon>Darwinulidae</taxon>
        <taxon>Darwinula</taxon>
    </lineage>
</organism>
<keyword evidence="2" id="KW-1185">Reference proteome</keyword>
<dbReference type="AlphaFoldDB" id="A0A7R8XCU4"/>
<sequence length="607" mass="67141">MQRLNGLNVDEDLVKRNDSRLIPGRTRFLNPVDVGDLAVRGWVDGVRLEDFLETLVTTEFDRKVAGRWEFLDDVIVSGKIVTPSINGIKMEEIVTRSGTHKIKGRKVIKGDVTVKGSVAVGKINGKNIRELSEIILMKDRPQEICCTATFKGPVTGGGINMNVIGTANGYDVSTFPRRLESWVRDSMGRVEALGRGLKGVQDKYFEYLRRGWGGEEELAYFVEHGVLEVGSVTHFIGVRFGGDEGIYCIYAVPCKSAKGSCQCYETRVLVMDRDGGLKTSGSPKPHRYFPFVAPAQDGAFLLYSDSYADRPGCASPEAQLMIQSLSLRGGLTLDTEGEGLLGTVTLQGYPMGFLSDVEYFTHDRRLYMVVCSYYDRRLESTNLKAILYSYDELKGEWVEIQWIPTHGAKAMALVHHRYGIDLVICNAFDSVKRSATTKSIIFRFLPREEKFVLIREVTTEHASDVVGMMSASGKVLVAIAQEKGDVVGGGGKMERNSARVVVLAYSGEKGQYFVVQNVPEYGVTGLASFALHGRTYLVTSSPHFNRIGIYQYKGASGFRLVQRIPFKGVGKVHAYRKEGVGMFVVGSSAGRSRVFRARVWGRGEGRG</sequence>
<dbReference type="EMBL" id="LR900898">
    <property type="protein sequence ID" value="CAD7247217.1"/>
    <property type="molecule type" value="Genomic_DNA"/>
</dbReference>
<protein>
    <submittedName>
        <fullName evidence="1">Uncharacterized protein</fullName>
    </submittedName>
</protein>
<reference evidence="1" key="1">
    <citation type="submission" date="2020-11" db="EMBL/GenBank/DDBJ databases">
        <authorList>
            <person name="Tran Van P."/>
        </authorList>
    </citation>
    <scope>NUCLEOTIDE SEQUENCE</scope>
</reference>
<dbReference type="OrthoDB" id="7936313at2759"/>
<evidence type="ECO:0000313" key="2">
    <source>
        <dbReference type="Proteomes" id="UP000677054"/>
    </source>
</evidence>
<proteinExistence type="predicted"/>
<name>A0A7R8XCU4_9CRUS</name>
<gene>
    <name evidence="1" type="ORF">DSTB1V02_LOCUS7051</name>
</gene>
<dbReference type="Proteomes" id="UP000677054">
    <property type="component" value="Unassembled WGS sequence"/>
</dbReference>
<dbReference type="EMBL" id="CAJPEV010001381">
    <property type="protein sequence ID" value="CAG0892338.1"/>
    <property type="molecule type" value="Genomic_DNA"/>
</dbReference>